<feature type="domain" description="C2H2-type" evidence="7">
    <location>
        <begin position="642"/>
        <end position="669"/>
    </location>
</feature>
<keyword evidence="2" id="KW-0677">Repeat</keyword>
<feature type="compositionally biased region" description="Basic and acidic residues" evidence="6">
    <location>
        <begin position="805"/>
        <end position="825"/>
    </location>
</feature>
<feature type="compositionally biased region" description="Acidic residues" evidence="6">
    <location>
        <begin position="266"/>
        <end position="279"/>
    </location>
</feature>
<dbReference type="SMART" id="SM00355">
    <property type="entry name" value="ZnF_C2H2"/>
    <property type="match status" value="21"/>
</dbReference>
<proteinExistence type="predicted"/>
<feature type="domain" description="C2H2-type" evidence="7">
    <location>
        <begin position="1013"/>
        <end position="1040"/>
    </location>
</feature>
<evidence type="ECO:0000256" key="5">
    <source>
        <dbReference type="PROSITE-ProRule" id="PRU00042"/>
    </source>
</evidence>
<feature type="region of interest" description="Disordered" evidence="6">
    <location>
        <begin position="805"/>
        <end position="841"/>
    </location>
</feature>
<dbReference type="Gene3D" id="3.30.160.60">
    <property type="entry name" value="Classic Zinc Finger"/>
    <property type="match status" value="10"/>
</dbReference>
<evidence type="ECO:0000256" key="6">
    <source>
        <dbReference type="SAM" id="MobiDB-lite"/>
    </source>
</evidence>
<dbReference type="EMBL" id="JBEHCU010007090">
    <property type="protein sequence ID" value="KAL1395579.1"/>
    <property type="molecule type" value="Genomic_DNA"/>
</dbReference>
<keyword evidence="1" id="KW-0479">Metal-binding</keyword>
<feature type="region of interest" description="Disordered" evidence="6">
    <location>
        <begin position="450"/>
        <end position="479"/>
    </location>
</feature>
<feature type="domain" description="C2H2-type" evidence="7">
    <location>
        <begin position="426"/>
        <end position="461"/>
    </location>
</feature>
<feature type="region of interest" description="Disordered" evidence="6">
    <location>
        <begin position="133"/>
        <end position="182"/>
    </location>
</feature>
<feature type="compositionally biased region" description="Basic and acidic residues" evidence="6">
    <location>
        <begin position="554"/>
        <end position="603"/>
    </location>
</feature>
<dbReference type="PROSITE" id="PS50157">
    <property type="entry name" value="ZINC_FINGER_C2H2_2"/>
    <property type="match status" value="16"/>
</dbReference>
<evidence type="ECO:0000313" key="8">
    <source>
        <dbReference type="EMBL" id="KAL1395579.1"/>
    </source>
</evidence>
<feature type="region of interest" description="Disordered" evidence="6">
    <location>
        <begin position="502"/>
        <end position="609"/>
    </location>
</feature>
<dbReference type="PANTHER" id="PTHR24379:SF121">
    <property type="entry name" value="C2H2-TYPE DOMAIN-CONTAINING PROTEIN"/>
    <property type="match status" value="1"/>
</dbReference>
<protein>
    <recommendedName>
        <fullName evidence="7">C2H2-type domain-containing protein</fullName>
    </recommendedName>
</protein>
<feature type="compositionally biased region" description="Basic residues" evidence="6">
    <location>
        <begin position="830"/>
        <end position="839"/>
    </location>
</feature>
<feature type="compositionally biased region" description="Acidic residues" evidence="6">
    <location>
        <begin position="1081"/>
        <end position="1095"/>
    </location>
</feature>
<feature type="domain" description="C2H2-type" evidence="7">
    <location>
        <begin position="1049"/>
        <end position="1076"/>
    </location>
</feature>
<dbReference type="PANTHER" id="PTHR24379">
    <property type="entry name" value="KRAB AND ZINC FINGER DOMAIN-CONTAINING"/>
    <property type="match status" value="1"/>
</dbReference>
<organism evidence="8 9">
    <name type="scientific">Culex pipiens pipiens</name>
    <name type="common">Northern house mosquito</name>
    <dbReference type="NCBI Taxonomy" id="38569"/>
    <lineage>
        <taxon>Eukaryota</taxon>
        <taxon>Metazoa</taxon>
        <taxon>Ecdysozoa</taxon>
        <taxon>Arthropoda</taxon>
        <taxon>Hexapoda</taxon>
        <taxon>Insecta</taxon>
        <taxon>Pterygota</taxon>
        <taxon>Neoptera</taxon>
        <taxon>Endopterygota</taxon>
        <taxon>Diptera</taxon>
        <taxon>Nematocera</taxon>
        <taxon>Culicoidea</taxon>
        <taxon>Culicidae</taxon>
        <taxon>Culicinae</taxon>
        <taxon>Culicini</taxon>
        <taxon>Culex</taxon>
        <taxon>Culex</taxon>
    </lineage>
</organism>
<evidence type="ECO:0000256" key="4">
    <source>
        <dbReference type="ARBA" id="ARBA00022833"/>
    </source>
</evidence>
<feature type="domain" description="C2H2-type" evidence="7">
    <location>
        <begin position="377"/>
        <end position="404"/>
    </location>
</feature>
<feature type="domain" description="C2H2-type" evidence="7">
    <location>
        <begin position="888"/>
        <end position="915"/>
    </location>
</feature>
<feature type="domain" description="C2H2-type" evidence="7">
    <location>
        <begin position="313"/>
        <end position="340"/>
    </location>
</feature>
<name>A0ABD1DAQ2_CULPP</name>
<feature type="domain" description="C2H2-type" evidence="7">
    <location>
        <begin position="102"/>
        <end position="129"/>
    </location>
</feature>
<feature type="compositionally biased region" description="Basic and acidic residues" evidence="6">
    <location>
        <begin position="143"/>
        <end position="158"/>
    </location>
</feature>
<feature type="domain" description="C2H2-type" evidence="7">
    <location>
        <begin position="348"/>
        <end position="370"/>
    </location>
</feature>
<dbReference type="AlphaFoldDB" id="A0ABD1DAQ2"/>
<reference evidence="8 9" key="1">
    <citation type="submission" date="2024-05" db="EMBL/GenBank/DDBJ databases">
        <title>Culex pipiens pipiens assembly and annotation.</title>
        <authorList>
            <person name="Alout H."/>
            <person name="Durand T."/>
        </authorList>
    </citation>
    <scope>NUCLEOTIDE SEQUENCE [LARGE SCALE GENOMIC DNA]</scope>
    <source>
        <strain evidence="8">HA-2024</strain>
        <tissue evidence="8">Whole body</tissue>
    </source>
</reference>
<dbReference type="Proteomes" id="UP001562425">
    <property type="component" value="Unassembled WGS sequence"/>
</dbReference>
<sequence length="1110" mass="129453">MATEQSSEELHQTHVFTAVKEEPPEIDPGAASFCYETVTKEEVILEDPVERADDQPEPVSEPTTEIPKEHPFKCFECYRTFAIENNLKKCLKRHHAIRNKLYQCKFCGKCCGTKQDSDRHKRSHKRNLKKLKPSVQDVLGSEKAAEISKENDKSDEINKPPSVQEQPESVSESPGGNSTEISKSHRFKCAECSKTFDKKHLRQRCEWKHKVIKSERYKCETCGKLCCSKFNLTRHELIHKNELQQPKSGGDLPSSEENNSMPPNEDSNEDESEESDESSENCYKCPECPRRFKERYQANRCQKQHLAKRLGLTECKLCKKQLGTIRDLKNHELTHSKVKTPVVKPEYYACEICDKRYVKKESIKKHMLTHQEGALLFKCHKCNVKFPTRAEMLTHITRHDWNETKHSYAAKLVKEDDGNYLCTGFFECKSCGLRCGDAYEYKIHIQTHKKPEEATDAGKPPSEEPDSTPSKESDAIQKSTQLDCKTCRKRLRNKQSLERHEIIHRIRKKRTDDVAEPEQAVEKGNKTEENGASSCYETVTKEELVIEDDAVGESGRDDEQEKDSRNSLEGSQVKEDEAGRGQEEDSRESRIEPSEPTKSELPNKENPAQVIPKQCDICQKIFTNRRNAASHRQSHEKSEIPLECRKCHEKFDTRYSLLAHHKTHANEEVKTKYKYLMVEDEEGHRCLLCENRFGTRGKLLAHVQRHMNVIEGVYHCKVCGLRCGENYDYQLHIKTHKNMSNQKALPREIEGVHTDYDSSSKVACEKSDLPLHCKTCNVFFNNKTNLNVHLWKSKLRFLELNNTNHEKEPSVEKKKQVVPKVKSEPTPRGPRIRKSRSKTNRVLPRDDSKIFTDENGFYNCTKCDYKTVKSKQFRGHVRGHKAVEVGLYTCEVCQMRFPDKEHLFYHKKTHEKERFECLTCHEKFATKKDLFKHRLIHTKNVITKQFMEKVTEDEKGVFTCSICGKTHTERKYAFKHFRTHVTEKFMCQICEKRCASKNILIQHIESQHEKLRFKCSTCKERFETRPALFRHKQEHKSDLKVIRRKDDRYHCTRCDKTYARRENALLHFKSHSKNKNKSDEEQQMQEDNATEEDQDSRENTLNSEEHDSLT</sequence>
<keyword evidence="9" id="KW-1185">Reference proteome</keyword>
<feature type="region of interest" description="Disordered" evidence="6">
    <location>
        <begin position="1066"/>
        <end position="1110"/>
    </location>
</feature>
<evidence type="ECO:0000256" key="3">
    <source>
        <dbReference type="ARBA" id="ARBA00022771"/>
    </source>
</evidence>
<evidence type="ECO:0000256" key="2">
    <source>
        <dbReference type="ARBA" id="ARBA00022737"/>
    </source>
</evidence>
<feature type="domain" description="C2H2-type" evidence="7">
    <location>
        <begin position="283"/>
        <end position="310"/>
    </location>
</feature>
<evidence type="ECO:0000313" key="9">
    <source>
        <dbReference type="Proteomes" id="UP001562425"/>
    </source>
</evidence>
<evidence type="ECO:0000256" key="1">
    <source>
        <dbReference type="ARBA" id="ARBA00022723"/>
    </source>
</evidence>
<keyword evidence="3 5" id="KW-0863">Zinc-finger</keyword>
<feature type="domain" description="C2H2-type" evidence="7">
    <location>
        <begin position="217"/>
        <end position="244"/>
    </location>
</feature>
<feature type="domain" description="C2H2-type" evidence="7">
    <location>
        <begin position="482"/>
        <end position="509"/>
    </location>
</feature>
<comment type="caution">
    <text evidence="8">The sequence shown here is derived from an EMBL/GenBank/DDBJ whole genome shotgun (WGS) entry which is preliminary data.</text>
</comment>
<dbReference type="GO" id="GO:0008270">
    <property type="term" value="F:zinc ion binding"/>
    <property type="evidence" value="ECO:0007669"/>
    <property type="project" value="UniProtKB-KW"/>
</dbReference>
<dbReference type="Pfam" id="PF00096">
    <property type="entry name" value="zf-C2H2"/>
    <property type="match status" value="2"/>
</dbReference>
<feature type="region of interest" description="Disordered" evidence="6">
    <location>
        <begin position="1"/>
        <end position="24"/>
    </location>
</feature>
<feature type="compositionally biased region" description="Low complexity" evidence="6">
    <location>
        <begin position="160"/>
        <end position="174"/>
    </location>
</feature>
<feature type="domain" description="C2H2-type" evidence="7">
    <location>
        <begin position="958"/>
        <end position="985"/>
    </location>
</feature>
<feature type="compositionally biased region" description="Basic and acidic residues" evidence="6">
    <location>
        <begin position="45"/>
        <end position="54"/>
    </location>
</feature>
<dbReference type="PROSITE" id="PS00028">
    <property type="entry name" value="ZINC_FINGER_C2H2_1"/>
    <property type="match status" value="16"/>
</dbReference>
<accession>A0ABD1DAQ2</accession>
<evidence type="ECO:0000259" key="7">
    <source>
        <dbReference type="PROSITE" id="PS50157"/>
    </source>
</evidence>
<feature type="compositionally biased region" description="Basic and acidic residues" evidence="6">
    <location>
        <begin position="520"/>
        <end position="529"/>
    </location>
</feature>
<dbReference type="InterPro" id="IPR036236">
    <property type="entry name" value="Znf_C2H2_sf"/>
</dbReference>
<dbReference type="InterPro" id="IPR013087">
    <property type="entry name" value="Znf_C2H2_type"/>
</dbReference>
<gene>
    <name evidence="8" type="ORF">pipiens_011147</name>
</gene>
<dbReference type="SUPFAM" id="SSF57667">
    <property type="entry name" value="beta-beta-alpha zinc fingers"/>
    <property type="match status" value="8"/>
</dbReference>
<feature type="domain" description="C2H2-type" evidence="7">
    <location>
        <begin position="72"/>
        <end position="99"/>
    </location>
</feature>
<keyword evidence="4" id="KW-0862">Zinc</keyword>
<feature type="region of interest" description="Disordered" evidence="6">
    <location>
        <begin position="241"/>
        <end position="283"/>
    </location>
</feature>
<feature type="domain" description="C2H2-type" evidence="7">
    <location>
        <begin position="613"/>
        <end position="640"/>
    </location>
</feature>
<feature type="domain" description="C2H2-type" evidence="7">
    <location>
        <begin position="915"/>
        <end position="942"/>
    </location>
</feature>
<feature type="region of interest" description="Disordered" evidence="6">
    <location>
        <begin position="45"/>
        <end position="65"/>
    </location>
</feature>